<evidence type="ECO:0000256" key="2">
    <source>
        <dbReference type="ARBA" id="ARBA00022679"/>
    </source>
</evidence>
<dbReference type="Proteomes" id="UP001497392">
    <property type="component" value="Unassembled WGS sequence"/>
</dbReference>
<name>A0ABP1FGB0_9CHLO</name>
<sequence length="193" mass="21172">MIAERLYHSFGPELVSERTAARRLCEEFNKTTGDEPEKRTEILNRLFHGGMDMSKPTWIEPPFTADYGYNITIGAGSYINFNCCFLDCAKITIGKNVLFGPMVQLYPPGHPLDPERRDGLNGPEYARAITIGDDCWIGGGAIILGGVTVGDGCTIAAGAVVTKDVEPWTVVGGNPAKLIRRIEKGYRSPYEKD</sequence>
<comment type="caution">
    <text evidence="4">The sequence shown here is derived from an EMBL/GenBank/DDBJ whole genome shotgun (WGS) entry which is preliminary data.</text>
</comment>
<dbReference type="CDD" id="cd03357">
    <property type="entry name" value="LbH_MAT_GAT"/>
    <property type="match status" value="1"/>
</dbReference>
<dbReference type="SMART" id="SM01266">
    <property type="entry name" value="Mac"/>
    <property type="match status" value="1"/>
</dbReference>
<gene>
    <name evidence="4" type="primary">g678</name>
    <name evidence="4" type="ORF">VP750_LOCUS589</name>
</gene>
<proteinExistence type="inferred from homology"/>
<evidence type="ECO:0000313" key="4">
    <source>
        <dbReference type="EMBL" id="CAL5218930.1"/>
    </source>
</evidence>
<dbReference type="PANTHER" id="PTHR23416:SF23">
    <property type="entry name" value="ACETYLTRANSFERASE C18B11.09C-RELATED"/>
    <property type="match status" value="1"/>
</dbReference>
<dbReference type="InterPro" id="IPR011004">
    <property type="entry name" value="Trimer_LpxA-like_sf"/>
</dbReference>
<reference evidence="4 5" key="1">
    <citation type="submission" date="2024-06" db="EMBL/GenBank/DDBJ databases">
        <authorList>
            <person name="Kraege A."/>
            <person name="Thomma B."/>
        </authorList>
    </citation>
    <scope>NUCLEOTIDE SEQUENCE [LARGE SCALE GENOMIC DNA]</scope>
</reference>
<evidence type="ECO:0000259" key="3">
    <source>
        <dbReference type="SMART" id="SM01266"/>
    </source>
</evidence>
<dbReference type="Pfam" id="PF12464">
    <property type="entry name" value="Mac"/>
    <property type="match status" value="1"/>
</dbReference>
<feature type="domain" description="Maltose/galactoside acetyltransferase" evidence="3">
    <location>
        <begin position="1"/>
        <end position="50"/>
    </location>
</feature>
<organism evidence="4 5">
    <name type="scientific">Coccomyxa viridis</name>
    <dbReference type="NCBI Taxonomy" id="1274662"/>
    <lineage>
        <taxon>Eukaryota</taxon>
        <taxon>Viridiplantae</taxon>
        <taxon>Chlorophyta</taxon>
        <taxon>core chlorophytes</taxon>
        <taxon>Trebouxiophyceae</taxon>
        <taxon>Trebouxiophyceae incertae sedis</taxon>
        <taxon>Coccomyxaceae</taxon>
        <taxon>Coccomyxa</taxon>
    </lineage>
</organism>
<dbReference type="Pfam" id="PF00132">
    <property type="entry name" value="Hexapep"/>
    <property type="match status" value="1"/>
</dbReference>
<evidence type="ECO:0000313" key="5">
    <source>
        <dbReference type="Proteomes" id="UP001497392"/>
    </source>
</evidence>
<dbReference type="PANTHER" id="PTHR23416">
    <property type="entry name" value="SIALIC ACID SYNTHASE-RELATED"/>
    <property type="match status" value="1"/>
</dbReference>
<accession>A0ABP1FGB0</accession>
<protein>
    <submittedName>
        <fullName evidence="4">G678 protein</fullName>
    </submittedName>
</protein>
<comment type="similarity">
    <text evidence="1">Belongs to the transferase hexapeptide repeat family.</text>
</comment>
<dbReference type="InterPro" id="IPR001451">
    <property type="entry name" value="Hexapep"/>
</dbReference>
<dbReference type="EMBL" id="CAXHTA020000001">
    <property type="protein sequence ID" value="CAL5218930.1"/>
    <property type="molecule type" value="Genomic_DNA"/>
</dbReference>
<keyword evidence="5" id="KW-1185">Reference proteome</keyword>
<evidence type="ECO:0000256" key="1">
    <source>
        <dbReference type="ARBA" id="ARBA00007274"/>
    </source>
</evidence>
<dbReference type="SUPFAM" id="SSF51161">
    <property type="entry name" value="Trimeric LpxA-like enzymes"/>
    <property type="match status" value="1"/>
</dbReference>
<keyword evidence="2" id="KW-0808">Transferase</keyword>
<dbReference type="InterPro" id="IPR051159">
    <property type="entry name" value="Hexapeptide_acetyltransf"/>
</dbReference>
<dbReference type="InterPro" id="IPR024688">
    <property type="entry name" value="Mac_dom"/>
</dbReference>
<dbReference type="Gene3D" id="2.160.10.10">
    <property type="entry name" value="Hexapeptide repeat proteins"/>
    <property type="match status" value="1"/>
</dbReference>